<dbReference type="AlphaFoldDB" id="A0A1H9M8Q3"/>
<keyword evidence="1" id="KW-1133">Transmembrane helix</keyword>
<evidence type="ECO:0000256" key="1">
    <source>
        <dbReference type="SAM" id="Phobius"/>
    </source>
</evidence>
<dbReference type="SUPFAM" id="SSF82171">
    <property type="entry name" value="DPP6 N-terminal domain-like"/>
    <property type="match status" value="1"/>
</dbReference>
<accession>A0A1H9M8Q3</accession>
<evidence type="ECO:0000313" key="3">
    <source>
        <dbReference type="Proteomes" id="UP000182584"/>
    </source>
</evidence>
<feature type="transmembrane region" description="Helical" evidence="1">
    <location>
        <begin position="31"/>
        <end position="50"/>
    </location>
</feature>
<proteinExistence type="predicted"/>
<name>A0A1H9M8Q3_BUTFI</name>
<dbReference type="Gene3D" id="2.140.10.30">
    <property type="entry name" value="Dipeptidylpeptidase IV, N-terminal domain"/>
    <property type="match status" value="1"/>
</dbReference>
<protein>
    <submittedName>
        <fullName evidence="2">Uncharacterized protein</fullName>
    </submittedName>
</protein>
<sequence>MGLLWILFYLFFAFAPILCVLYVIKGKKIWLFNLITILVTAALVGYDFFAAYNAEDFHTAAFIFQLFLPIQVASAILTFVIGNLILLKKRGFFTKKRLKKIGITLVALLVLVGFSAIVRELITVANYKVLPDIAYTAVNLCYYDDGFGVIFSGADNEYKEVRLDESLVNLLQKNEYPNEYEKCFSGTQYEGYHARRALVDQDSKKVYMITGGSGGDSYCKLFCYDKGSNSLDLIVDGDSWIYDFDLSDDGSYLVYEIDNTLLRYDLSSGETTVITDKIKQKKKAAADEKLVRVSKDGRFIIYFCGGDGLIPIKKYIFIYDVEKDEFQKVPVKKTRSVHNVDWYEE</sequence>
<gene>
    <name evidence="2" type="ORF">SAMN04487884_1035</name>
</gene>
<organism evidence="2 3">
    <name type="scientific">Butyrivibrio fibrisolvens</name>
    <dbReference type="NCBI Taxonomy" id="831"/>
    <lineage>
        <taxon>Bacteria</taxon>
        <taxon>Bacillati</taxon>
        <taxon>Bacillota</taxon>
        <taxon>Clostridia</taxon>
        <taxon>Lachnospirales</taxon>
        <taxon>Lachnospiraceae</taxon>
        <taxon>Butyrivibrio</taxon>
    </lineage>
</organism>
<dbReference type="EMBL" id="FOGJ01000003">
    <property type="protein sequence ID" value="SER20150.1"/>
    <property type="molecule type" value="Genomic_DNA"/>
</dbReference>
<dbReference type="OrthoDB" id="1998788at2"/>
<feature type="transmembrane region" description="Helical" evidence="1">
    <location>
        <begin position="6"/>
        <end position="24"/>
    </location>
</feature>
<reference evidence="2 3" key="1">
    <citation type="submission" date="2016-10" db="EMBL/GenBank/DDBJ databases">
        <authorList>
            <person name="de Groot N.N."/>
        </authorList>
    </citation>
    <scope>NUCLEOTIDE SEQUENCE [LARGE SCALE GENOMIC DNA]</scope>
    <source>
        <strain evidence="2 3">AR40</strain>
    </source>
</reference>
<evidence type="ECO:0000313" key="2">
    <source>
        <dbReference type="EMBL" id="SER20150.1"/>
    </source>
</evidence>
<keyword evidence="1" id="KW-0472">Membrane</keyword>
<feature type="transmembrane region" description="Helical" evidence="1">
    <location>
        <begin position="62"/>
        <end position="86"/>
    </location>
</feature>
<keyword evidence="1" id="KW-0812">Transmembrane</keyword>
<feature type="transmembrane region" description="Helical" evidence="1">
    <location>
        <begin position="98"/>
        <end position="118"/>
    </location>
</feature>
<dbReference type="RefSeq" id="WP_074754186.1">
    <property type="nucleotide sequence ID" value="NZ_FOGJ01000003.1"/>
</dbReference>
<dbReference type="Proteomes" id="UP000182584">
    <property type="component" value="Unassembled WGS sequence"/>
</dbReference>